<evidence type="ECO:0008006" key="3">
    <source>
        <dbReference type="Google" id="ProtNLM"/>
    </source>
</evidence>
<dbReference type="EMBL" id="SDLO01000001">
    <property type="protein sequence ID" value="TDK93660.1"/>
    <property type="molecule type" value="Genomic_DNA"/>
</dbReference>
<dbReference type="Gene3D" id="3.40.50.1820">
    <property type="entry name" value="alpha/beta hydrolase"/>
    <property type="match status" value="1"/>
</dbReference>
<dbReference type="Proteomes" id="UP000294929">
    <property type="component" value="Unassembled WGS sequence"/>
</dbReference>
<accession>A0A4R5WQ04</accession>
<gene>
    <name evidence="1" type="ORF">EUA03_00685</name>
</gene>
<dbReference type="AlphaFoldDB" id="A0A4R5WQ04"/>
<evidence type="ECO:0000313" key="2">
    <source>
        <dbReference type="Proteomes" id="UP000294929"/>
    </source>
</evidence>
<protein>
    <recommendedName>
        <fullName evidence="3">Alpha/beta hydrolase</fullName>
    </recommendedName>
</protein>
<dbReference type="InterPro" id="IPR029058">
    <property type="entry name" value="AB_hydrolase_fold"/>
</dbReference>
<sequence>MKVVFLHGIGDGDPNREWLATLNTALAAAGHPAVDDSQVIAPRYDSLLATDGISAKMPDVTYKPKDDRASRRGFERRQAALNRSLQQETDAAVFGFHAVPAAWMAAAHGFGANHLSVMNLEQVRRYITSDGLRGAIMRFILDQLPKTGDIVLIAHSLGSVIAIDLLDHLPEKLKVRRFITLGSPANSAALHRGSDRLLKKVPYSRIDDWTNVFSLGDIVNMGRGVASIFPGAQDVGINLGLGEHGTDRYLAHPVVVKLVADILYPSKHVVQRSTEITRRLTDEQFFTLVKCHFAAAVAKYIKDTERAQQYSDALNLIQDDLAAQLEQMTHLGHALPPEMHTLISGQLPPLPERLELDEAVCMLTQLTATNFIEPYEVDTGSAPMAALPDMLDLLGFTRDRSIHIVKALAEVDELLKKTGGIPWGRIGIAAAGLALAAAGPIGLMAAAPAGAFGGAAIVGGLAAFGPGGMVGGLGTLAALAAGGAGVAGAALGASSPETLTLNVTQLSLRVATDYALKLLGLSTNNELWGQLVTMENQVAAELNRTQVFSDSKSVRVQQLRAALDAVTKLLAFVTDKGLGGANAIEAAP</sequence>
<comment type="caution">
    <text evidence="1">The sequence shown here is derived from an EMBL/GenBank/DDBJ whole genome shotgun (WGS) entry which is preliminary data.</text>
</comment>
<dbReference type="SUPFAM" id="SSF53474">
    <property type="entry name" value="alpha/beta-Hydrolases"/>
    <property type="match status" value="1"/>
</dbReference>
<name>A0A4R5WQ04_MYCMU</name>
<evidence type="ECO:0000313" key="1">
    <source>
        <dbReference type="EMBL" id="TDK93660.1"/>
    </source>
</evidence>
<reference evidence="1 2" key="1">
    <citation type="submission" date="2019-01" db="EMBL/GenBank/DDBJ databases">
        <title>High-quality-draft genome sequences of five non-tuberculosis mycobacteriaceae isolated from a nosocomial environment.</title>
        <authorList>
            <person name="Tiago I."/>
            <person name="Alarico S."/>
            <person name="Pereira S.G."/>
            <person name="Coelho C."/>
            <person name="Maranha A."/>
            <person name="Empadinhas N."/>
        </authorList>
    </citation>
    <scope>NUCLEOTIDE SEQUENCE [LARGE SCALE GENOMIC DNA]</scope>
    <source>
        <strain evidence="1 2">24AIII</strain>
    </source>
</reference>
<proteinExistence type="predicted"/>
<dbReference type="RefSeq" id="WP_133425331.1">
    <property type="nucleotide sequence ID" value="NZ_SDLO01000001.1"/>
</dbReference>
<organism evidence="1 2">
    <name type="scientific">Mycolicibacterium mucogenicum</name>
    <name type="common">Mycobacterium mucogenicum</name>
    <dbReference type="NCBI Taxonomy" id="56689"/>
    <lineage>
        <taxon>Bacteria</taxon>
        <taxon>Bacillati</taxon>
        <taxon>Actinomycetota</taxon>
        <taxon>Actinomycetes</taxon>
        <taxon>Mycobacteriales</taxon>
        <taxon>Mycobacteriaceae</taxon>
        <taxon>Mycolicibacterium</taxon>
    </lineage>
</organism>